<dbReference type="InterPro" id="IPR006674">
    <property type="entry name" value="HD_domain"/>
</dbReference>
<dbReference type="CDD" id="cd00077">
    <property type="entry name" value="HDc"/>
    <property type="match status" value="1"/>
</dbReference>
<dbReference type="PROSITE" id="PS51832">
    <property type="entry name" value="HD_GYP"/>
    <property type="match status" value="1"/>
</dbReference>
<evidence type="ECO:0000259" key="2">
    <source>
        <dbReference type="PROSITE" id="PS51832"/>
    </source>
</evidence>
<proteinExistence type="predicted"/>
<dbReference type="SMART" id="SM00471">
    <property type="entry name" value="HDc"/>
    <property type="match status" value="1"/>
</dbReference>
<dbReference type="EMBL" id="CP120678">
    <property type="protein sequence ID" value="WIW69983.1"/>
    <property type="molecule type" value="Genomic_DNA"/>
</dbReference>
<dbReference type="NCBIfam" id="TIGR00277">
    <property type="entry name" value="HDIG"/>
    <property type="match status" value="1"/>
</dbReference>
<evidence type="ECO:0000259" key="1">
    <source>
        <dbReference type="PROSITE" id="PS51831"/>
    </source>
</evidence>
<protein>
    <submittedName>
        <fullName evidence="3">HD-GYP domain-containing protein</fullName>
    </submittedName>
</protein>
<dbReference type="InterPro" id="IPR006675">
    <property type="entry name" value="HDIG_dom"/>
</dbReference>
<gene>
    <name evidence="3" type="ORF">P3F81_08685</name>
</gene>
<keyword evidence="4" id="KW-1185">Reference proteome</keyword>
<dbReference type="AlphaFoldDB" id="A0A9Y2AHD7"/>
<dbReference type="InterPro" id="IPR037522">
    <property type="entry name" value="HD_GYP_dom"/>
</dbReference>
<name>A0A9Y2AHD7_9FIRM</name>
<dbReference type="PROSITE" id="PS51831">
    <property type="entry name" value="HD"/>
    <property type="match status" value="1"/>
</dbReference>
<evidence type="ECO:0000313" key="3">
    <source>
        <dbReference type="EMBL" id="WIW69983.1"/>
    </source>
</evidence>
<dbReference type="PANTHER" id="PTHR43155:SF2">
    <property type="entry name" value="CYCLIC DI-GMP PHOSPHODIESTERASE PA4108"/>
    <property type="match status" value="1"/>
</dbReference>
<evidence type="ECO:0000313" key="4">
    <source>
        <dbReference type="Proteomes" id="UP001243623"/>
    </source>
</evidence>
<dbReference type="Proteomes" id="UP001243623">
    <property type="component" value="Chromosome"/>
</dbReference>
<dbReference type="KEGG" id="sgbi:P3F81_08685"/>
<accession>A0A9Y2AHD7</accession>
<feature type="domain" description="HD-GYP" evidence="2">
    <location>
        <begin position="132"/>
        <end position="329"/>
    </location>
</feature>
<organism evidence="3 4">
    <name type="scientific">Selenobaculum gibii</name>
    <dbReference type="NCBI Taxonomy" id="3054208"/>
    <lineage>
        <taxon>Bacteria</taxon>
        <taxon>Bacillati</taxon>
        <taxon>Bacillota</taxon>
        <taxon>Negativicutes</taxon>
        <taxon>Selenomonadales</taxon>
        <taxon>Selenomonadaceae</taxon>
        <taxon>Selenobaculum</taxon>
    </lineage>
</organism>
<dbReference type="SUPFAM" id="SSF109604">
    <property type="entry name" value="HD-domain/PDEase-like"/>
    <property type="match status" value="1"/>
</dbReference>
<dbReference type="Gene3D" id="1.10.3210.10">
    <property type="entry name" value="Hypothetical protein af1432"/>
    <property type="match status" value="1"/>
</dbReference>
<dbReference type="RefSeq" id="WP_147670542.1">
    <property type="nucleotide sequence ID" value="NZ_CP120678.1"/>
</dbReference>
<dbReference type="PANTHER" id="PTHR43155">
    <property type="entry name" value="CYCLIC DI-GMP PHOSPHODIESTERASE PA4108-RELATED"/>
    <property type="match status" value="1"/>
</dbReference>
<feature type="domain" description="HD" evidence="1">
    <location>
        <begin position="154"/>
        <end position="278"/>
    </location>
</feature>
<dbReference type="InterPro" id="IPR003607">
    <property type="entry name" value="HD/PDEase_dom"/>
</dbReference>
<sequence length="381" mass="43070">MSQIILKRYPLAELKAGMIVGKTIYDHFERELITKGTILTKQIIDALATYFVSFVTIAEALPEDSGKPIENIKFSTPKIKVAATLDAYVIDQDFVESYYVVFDALKQLFSISRYTGNINQHLLAQLVNHHFFKLSDGFKAITHLHNLSRDGYYLLHHSINVAILSGVLGRWLHLPKQELHNLIIAGLLHDIGKTQIDKELLNKPGKLTPIEFKEVKQHSKKGFDILQHTKLFENKDILLGVLQHHERLDGSGYPLGVTADKIHKFAKIIAIADIYDAMASNKVYAGKKNPFDIFTELSNEMTNKLDTHYCVLFIKNVCHAMIGNWAKLSNGMKVKIIYIDETRISSLPIVQSNTGDFIDLNKENDITIVELLSATDNETLN</sequence>
<dbReference type="Pfam" id="PF13487">
    <property type="entry name" value="HD_5"/>
    <property type="match status" value="1"/>
</dbReference>
<reference evidence="3" key="1">
    <citation type="submission" date="2023-03" db="EMBL/GenBank/DDBJ databases">
        <title>Selenobaculum gbiensis gen. nov. sp. nov., a new bacterium isolated from the gut microbiota of IBD patient.</title>
        <authorList>
            <person name="Yeo S."/>
            <person name="Park H."/>
            <person name="Huh C.S."/>
        </authorList>
    </citation>
    <scope>NUCLEOTIDE SEQUENCE</scope>
    <source>
        <strain evidence="3">ICN-92133</strain>
    </source>
</reference>